<keyword evidence="7 10" id="KW-1133">Transmembrane helix</keyword>
<feature type="transmembrane region" description="Helical" evidence="10">
    <location>
        <begin position="51"/>
        <end position="72"/>
    </location>
</feature>
<dbReference type="PRINTS" id="PR01651">
    <property type="entry name" value="SECGEXPORT"/>
</dbReference>
<dbReference type="PANTHER" id="PTHR34182:SF1">
    <property type="entry name" value="PROTEIN-EXPORT MEMBRANE PROTEIN SECG"/>
    <property type="match status" value="1"/>
</dbReference>
<dbReference type="GO" id="GO:0015450">
    <property type="term" value="F:protein-transporting ATPase activity"/>
    <property type="evidence" value="ECO:0007669"/>
    <property type="project" value="UniProtKB-UniRule"/>
</dbReference>
<name>A0A3A4NV54_ABYX5</name>
<feature type="region of interest" description="Disordered" evidence="11">
    <location>
        <begin position="90"/>
        <end position="140"/>
    </location>
</feature>
<dbReference type="EMBL" id="QZKU01000053">
    <property type="protein sequence ID" value="RJP22902.1"/>
    <property type="molecule type" value="Genomic_DNA"/>
</dbReference>
<dbReference type="PANTHER" id="PTHR34182">
    <property type="entry name" value="PROTEIN-EXPORT MEMBRANE PROTEIN SECG"/>
    <property type="match status" value="1"/>
</dbReference>
<comment type="similarity">
    <text evidence="2 10">Belongs to the SecG family.</text>
</comment>
<dbReference type="GO" id="GO:0005886">
    <property type="term" value="C:plasma membrane"/>
    <property type="evidence" value="ECO:0007669"/>
    <property type="project" value="UniProtKB-SubCell"/>
</dbReference>
<evidence type="ECO:0000256" key="4">
    <source>
        <dbReference type="ARBA" id="ARBA00022475"/>
    </source>
</evidence>
<organism evidence="12 13">
    <name type="scientific">Abyssobacteria bacterium (strain SURF_5)</name>
    <dbReference type="NCBI Taxonomy" id="2093360"/>
    <lineage>
        <taxon>Bacteria</taxon>
        <taxon>Pseudomonadati</taxon>
        <taxon>Candidatus Hydrogenedentota</taxon>
        <taxon>Candidatus Abyssobacteria</taxon>
    </lineage>
</organism>
<dbReference type="GO" id="GO:0009306">
    <property type="term" value="P:protein secretion"/>
    <property type="evidence" value="ECO:0007669"/>
    <property type="project" value="UniProtKB-UniRule"/>
</dbReference>
<evidence type="ECO:0000256" key="7">
    <source>
        <dbReference type="ARBA" id="ARBA00022989"/>
    </source>
</evidence>
<keyword evidence="5 10" id="KW-0812">Transmembrane</keyword>
<evidence type="ECO:0000313" key="13">
    <source>
        <dbReference type="Proteomes" id="UP000265882"/>
    </source>
</evidence>
<dbReference type="Pfam" id="PF03840">
    <property type="entry name" value="SecG"/>
    <property type="match status" value="1"/>
</dbReference>
<comment type="caution">
    <text evidence="10">Lacks conserved residue(s) required for the propagation of feature annotation.</text>
</comment>
<dbReference type="InterPro" id="IPR004692">
    <property type="entry name" value="SecG"/>
</dbReference>
<evidence type="ECO:0000256" key="5">
    <source>
        <dbReference type="ARBA" id="ARBA00022692"/>
    </source>
</evidence>
<dbReference type="Proteomes" id="UP000265882">
    <property type="component" value="Unassembled WGS sequence"/>
</dbReference>
<evidence type="ECO:0000256" key="3">
    <source>
        <dbReference type="ARBA" id="ARBA00022448"/>
    </source>
</evidence>
<evidence type="ECO:0000313" key="12">
    <source>
        <dbReference type="EMBL" id="RJP22902.1"/>
    </source>
</evidence>
<sequence length="140" mass="14191">MGILLLIIHVLACTGLILIVLLQAGKGASLGAAFGGGASQTVFGARSATFIGRLTWVLAAVFMTTSLLLAIISPWGDQTAVPQSDILQEEAVPPSPLQGVPIETFSGDVTPPAEPGAESVPQPPEQPAAGTQPAPAQAEE</sequence>
<keyword evidence="3 10" id="KW-0813">Transport</keyword>
<evidence type="ECO:0000256" key="9">
    <source>
        <dbReference type="ARBA" id="ARBA00023136"/>
    </source>
</evidence>
<protein>
    <recommendedName>
        <fullName evidence="10">Protein-export membrane protein SecG</fullName>
    </recommendedName>
</protein>
<accession>A0A3A4NV54</accession>
<proteinExistence type="inferred from homology"/>
<dbReference type="NCBIfam" id="TIGR00810">
    <property type="entry name" value="secG"/>
    <property type="match status" value="1"/>
</dbReference>
<feature type="compositionally biased region" description="Low complexity" evidence="11">
    <location>
        <begin position="127"/>
        <end position="140"/>
    </location>
</feature>
<evidence type="ECO:0000256" key="11">
    <source>
        <dbReference type="SAM" id="MobiDB-lite"/>
    </source>
</evidence>
<dbReference type="AlphaFoldDB" id="A0A3A4NV54"/>
<gene>
    <name evidence="12" type="primary">secG</name>
    <name evidence="12" type="ORF">C4520_07200</name>
</gene>
<evidence type="ECO:0000256" key="1">
    <source>
        <dbReference type="ARBA" id="ARBA00004651"/>
    </source>
</evidence>
<reference evidence="12 13" key="1">
    <citation type="journal article" date="2017" name="ISME J.">
        <title>Energy and carbon metabolisms in a deep terrestrial subsurface fluid microbial community.</title>
        <authorList>
            <person name="Momper L."/>
            <person name="Jungbluth S.P."/>
            <person name="Lee M.D."/>
            <person name="Amend J.P."/>
        </authorList>
    </citation>
    <scope>NUCLEOTIDE SEQUENCE [LARGE SCALE GENOMIC DNA]</scope>
    <source>
        <strain evidence="12">SURF_5</strain>
    </source>
</reference>
<keyword evidence="4 10" id="KW-1003">Cell membrane</keyword>
<dbReference type="GO" id="GO:0065002">
    <property type="term" value="P:intracellular protein transmembrane transport"/>
    <property type="evidence" value="ECO:0007669"/>
    <property type="project" value="TreeGrafter"/>
</dbReference>
<evidence type="ECO:0000256" key="2">
    <source>
        <dbReference type="ARBA" id="ARBA00008445"/>
    </source>
</evidence>
<comment type="caution">
    <text evidence="12">The sequence shown here is derived from an EMBL/GenBank/DDBJ whole genome shotgun (WGS) entry which is preliminary data.</text>
</comment>
<keyword evidence="8 10" id="KW-0811">Translocation</keyword>
<evidence type="ECO:0000256" key="8">
    <source>
        <dbReference type="ARBA" id="ARBA00023010"/>
    </source>
</evidence>
<evidence type="ECO:0000256" key="6">
    <source>
        <dbReference type="ARBA" id="ARBA00022927"/>
    </source>
</evidence>
<keyword evidence="6 10" id="KW-0653">Protein transport</keyword>
<evidence type="ECO:0000256" key="10">
    <source>
        <dbReference type="RuleBase" id="RU365087"/>
    </source>
</evidence>
<comment type="function">
    <text evidence="10">Involved in protein export. Participates in an early event of protein translocation.</text>
</comment>
<keyword evidence="9 10" id="KW-0472">Membrane</keyword>
<dbReference type="GO" id="GO:0043952">
    <property type="term" value="P:protein transport by the Sec complex"/>
    <property type="evidence" value="ECO:0007669"/>
    <property type="project" value="TreeGrafter"/>
</dbReference>
<comment type="subcellular location">
    <subcellularLocation>
        <location evidence="1 10">Cell membrane</location>
        <topology evidence="1 10">Multi-pass membrane protein</topology>
    </subcellularLocation>
</comment>